<evidence type="ECO:0000313" key="7">
    <source>
        <dbReference type="Proteomes" id="UP001595904"/>
    </source>
</evidence>
<dbReference type="InterPro" id="IPR002692">
    <property type="entry name" value="S45"/>
</dbReference>
<accession>A0ABV8T2D5</accession>
<dbReference type="Gene3D" id="2.30.120.10">
    <property type="match status" value="1"/>
</dbReference>
<proteinExistence type="inferred from homology"/>
<dbReference type="Gene3D" id="1.10.1400.10">
    <property type="match status" value="1"/>
</dbReference>
<dbReference type="InterPro" id="IPR023343">
    <property type="entry name" value="Penicillin_amidase_dom1"/>
</dbReference>
<dbReference type="InterPro" id="IPR014395">
    <property type="entry name" value="Pen/GL7ACA/AHL_acylase"/>
</dbReference>
<reference evidence="7" key="1">
    <citation type="journal article" date="2019" name="Int. J. Syst. Evol. Microbiol.">
        <title>The Global Catalogue of Microorganisms (GCM) 10K type strain sequencing project: providing services to taxonomists for standard genome sequencing and annotation.</title>
        <authorList>
            <consortium name="The Broad Institute Genomics Platform"/>
            <consortium name="The Broad Institute Genome Sequencing Center for Infectious Disease"/>
            <person name="Wu L."/>
            <person name="Ma J."/>
        </authorList>
    </citation>
    <scope>NUCLEOTIDE SEQUENCE [LARGE SCALE GENOMIC DNA]</scope>
    <source>
        <strain evidence="7">CGMCC 1.10759</strain>
    </source>
</reference>
<sequence>MNKIKLRMSIATLLATLACAQPAAASDFAERAKATQPQHEGQLTVAGLKQPVEVVRDKWGIPHIYAKNTHDLFFAQGFVAAQDRMWNIELWRRNAEGKLAEVLGPEYVERDRFARVMKYRGDWDAEFRKYHPEGPVIFKAFADGVNTAIRLALTQNKIPVEFELSGFKPEPAWTPQTLLSRMPVWAITRNASSEVARALAVKSMGLAKTAEVMITDPPTPLRVPEGLDLNDINPNLLNITRDASDFDFKFKAAAPTPKISQAFLPVRGPESGIGSNNWVVGGRKTTTGMPLLANDPHREVQNPALRYWVHLVAPGWNVIGATEPGLPGVTIGHNEHVAWGFTILNGDQQDLYVEQTDPTDANRYRYKGEWRTMKVDVEQIAVKGAPSERFEVKTTIHGPLVYEDAARQRAYAMRWTGYETGGHGYLGSLGLMQTRNWKEFTAKVENAWYGHHSLVYADTKGNYGYVSTGLTPVRPNWDGLFPVPGHEGKYEWAGFVPTSKLPRSLNGERGFYGSANNNVFPSIFPNQKVPDFTFEYLTPYRYERIVEVLSQDRKFSLQDLSRLQGDVASLPARRLVPLLKNVTSDDPKLRDAIQRLLQWDYNVDADSVAAAIYEYWLLKLNPLTYAKKLPDSVRGYNRYDIRRLIQWLEQPDADFGANPNQERDRILLTALEHALANLSKLAGDDPSKWTWGSIHQARFTHPLVTPENAPLVHIPPVPRGGDSQTIQLTGSARESGADQGIGASVMFVFDVQDWDRSVGLNTPGNESQIGSPHYADLAEAWGRNQPFPIAFGDKKVKEVALQRVTLKP</sequence>
<dbReference type="SUPFAM" id="SSF56235">
    <property type="entry name" value="N-terminal nucleophile aminohydrolases (Ntn hydrolases)"/>
    <property type="match status" value="1"/>
</dbReference>
<dbReference type="RefSeq" id="WP_380605017.1">
    <property type="nucleotide sequence ID" value="NZ_JBHSDU010000015.1"/>
</dbReference>
<comment type="caution">
    <text evidence="6">The sequence shown here is derived from an EMBL/GenBank/DDBJ whole genome shotgun (WGS) entry which is preliminary data.</text>
</comment>
<dbReference type="PROSITE" id="PS51257">
    <property type="entry name" value="PROKAR_LIPOPROTEIN"/>
    <property type="match status" value="1"/>
</dbReference>
<evidence type="ECO:0000256" key="3">
    <source>
        <dbReference type="ARBA" id="ARBA00023145"/>
    </source>
</evidence>
<dbReference type="Proteomes" id="UP001595904">
    <property type="component" value="Unassembled WGS sequence"/>
</dbReference>
<evidence type="ECO:0000256" key="1">
    <source>
        <dbReference type="ARBA" id="ARBA00006586"/>
    </source>
</evidence>
<dbReference type="CDD" id="cd03747">
    <property type="entry name" value="Ntn_PGA_like"/>
    <property type="match status" value="1"/>
</dbReference>
<dbReference type="InterPro" id="IPR029055">
    <property type="entry name" value="Ntn_hydrolases_N"/>
</dbReference>
<dbReference type="PANTHER" id="PTHR34218:SF4">
    <property type="entry name" value="ACYL-HOMOSERINE LACTONE ACYLASE QUIP"/>
    <property type="match status" value="1"/>
</dbReference>
<comment type="similarity">
    <text evidence="1">Belongs to the peptidase S45 family.</text>
</comment>
<feature type="chain" id="PRO_5046989010" evidence="5">
    <location>
        <begin position="26"/>
        <end position="808"/>
    </location>
</feature>
<gene>
    <name evidence="6" type="ORF">ACFPN2_33845</name>
</gene>
<dbReference type="Gene3D" id="3.60.20.10">
    <property type="entry name" value="Glutamine Phosphoribosylpyrophosphate, subunit 1, domain 1"/>
    <property type="match status" value="1"/>
</dbReference>
<keyword evidence="3" id="KW-0865">Zymogen</keyword>
<keyword evidence="5" id="KW-0732">Signal</keyword>
<dbReference type="InterPro" id="IPR043147">
    <property type="entry name" value="Penicillin_amidase_A-knob"/>
</dbReference>
<dbReference type="InterPro" id="IPR043146">
    <property type="entry name" value="Penicillin_amidase_N_B-knob"/>
</dbReference>
<feature type="signal peptide" evidence="5">
    <location>
        <begin position="1"/>
        <end position="25"/>
    </location>
</feature>
<evidence type="ECO:0000256" key="2">
    <source>
        <dbReference type="ARBA" id="ARBA00022801"/>
    </source>
</evidence>
<dbReference type="EMBL" id="JBHSDU010000015">
    <property type="protein sequence ID" value="MFC4314106.1"/>
    <property type="molecule type" value="Genomic_DNA"/>
</dbReference>
<dbReference type="PANTHER" id="PTHR34218">
    <property type="entry name" value="PEPTIDASE S45 PENICILLIN AMIDASE"/>
    <property type="match status" value="1"/>
</dbReference>
<keyword evidence="2" id="KW-0378">Hydrolase</keyword>
<dbReference type="Gene3D" id="1.10.439.10">
    <property type="entry name" value="Penicillin Amidohydrolase, domain 1"/>
    <property type="match status" value="1"/>
</dbReference>
<comment type="subunit">
    <text evidence="4">Heterodimer of an alpha subunit and a beta subunit processed from the same precursor.</text>
</comment>
<evidence type="ECO:0000256" key="5">
    <source>
        <dbReference type="SAM" id="SignalP"/>
    </source>
</evidence>
<dbReference type="PIRSF" id="PIRSF001227">
    <property type="entry name" value="Pen_acylase"/>
    <property type="match status" value="1"/>
</dbReference>
<name>A0ABV8T2D5_9GAMM</name>
<protein>
    <submittedName>
        <fullName evidence="6">Penicillin acylase family protein</fullName>
    </submittedName>
</protein>
<evidence type="ECO:0000313" key="6">
    <source>
        <dbReference type="EMBL" id="MFC4314106.1"/>
    </source>
</evidence>
<keyword evidence="7" id="KW-1185">Reference proteome</keyword>
<organism evidence="6 7">
    <name type="scientific">Steroidobacter flavus</name>
    <dbReference type="NCBI Taxonomy" id="1842136"/>
    <lineage>
        <taxon>Bacteria</taxon>
        <taxon>Pseudomonadati</taxon>
        <taxon>Pseudomonadota</taxon>
        <taxon>Gammaproteobacteria</taxon>
        <taxon>Steroidobacterales</taxon>
        <taxon>Steroidobacteraceae</taxon>
        <taxon>Steroidobacter</taxon>
    </lineage>
</organism>
<dbReference type="Pfam" id="PF01804">
    <property type="entry name" value="Penicil_amidase"/>
    <property type="match status" value="1"/>
</dbReference>
<evidence type="ECO:0000256" key="4">
    <source>
        <dbReference type="ARBA" id="ARBA00038735"/>
    </source>
</evidence>